<dbReference type="EMBL" id="BPQB01000017">
    <property type="protein sequence ID" value="GJE90567.1"/>
    <property type="molecule type" value="Genomic_DNA"/>
</dbReference>
<keyword evidence="3" id="KW-1185">Reference proteome</keyword>
<reference evidence="2 3" key="1">
    <citation type="submission" date="2021-08" db="EMBL/GenBank/DDBJ databases">
        <title>Draft Genome Sequence of Phanerochaete sordida strain YK-624.</title>
        <authorList>
            <person name="Mori T."/>
            <person name="Dohra H."/>
            <person name="Suzuki T."/>
            <person name="Kawagishi H."/>
            <person name="Hirai H."/>
        </authorList>
    </citation>
    <scope>NUCLEOTIDE SEQUENCE [LARGE SCALE GENOMIC DNA]</scope>
    <source>
        <strain evidence="2 3">YK-624</strain>
    </source>
</reference>
<evidence type="ECO:0000313" key="2">
    <source>
        <dbReference type="EMBL" id="GJE90567.1"/>
    </source>
</evidence>
<protein>
    <submittedName>
        <fullName evidence="2">Uncharacterized protein</fullName>
    </submittedName>
</protein>
<evidence type="ECO:0000256" key="1">
    <source>
        <dbReference type="SAM" id="MobiDB-lite"/>
    </source>
</evidence>
<accession>A0A9P3LE35</accession>
<name>A0A9P3LE35_9APHY</name>
<gene>
    <name evidence="2" type="ORF">PsYK624_067100</name>
</gene>
<proteinExistence type="predicted"/>
<evidence type="ECO:0000313" key="3">
    <source>
        <dbReference type="Proteomes" id="UP000703269"/>
    </source>
</evidence>
<comment type="caution">
    <text evidence="2">The sequence shown here is derived from an EMBL/GenBank/DDBJ whole genome shotgun (WGS) entry which is preliminary data.</text>
</comment>
<dbReference type="Proteomes" id="UP000703269">
    <property type="component" value="Unassembled WGS sequence"/>
</dbReference>
<dbReference type="AlphaFoldDB" id="A0A9P3LE35"/>
<organism evidence="2 3">
    <name type="scientific">Phanerochaete sordida</name>
    <dbReference type="NCBI Taxonomy" id="48140"/>
    <lineage>
        <taxon>Eukaryota</taxon>
        <taxon>Fungi</taxon>
        <taxon>Dikarya</taxon>
        <taxon>Basidiomycota</taxon>
        <taxon>Agaricomycotina</taxon>
        <taxon>Agaricomycetes</taxon>
        <taxon>Polyporales</taxon>
        <taxon>Phanerochaetaceae</taxon>
        <taxon>Phanerochaete</taxon>
    </lineage>
</organism>
<feature type="compositionally biased region" description="Gly residues" evidence="1">
    <location>
        <begin position="200"/>
        <end position="225"/>
    </location>
</feature>
<sequence length="273" mass="28305">MSNIKPPAVPHSKGPGCGVYFIQNVGSKAVMDMHQDIHKIPVYLRPKHKLKEQPVPQQLWVVTRARLAQQNFDGEDTYQFENASICSYLRSTSDVRYLHCGEPASESSQEWLVAESTTYPGTYTYAVAPLMLRHAQLTHAKMCAAGCGTGTPDAMPRPGPSACGPRSFGVCSTPKDKHGSSHGGGHGTSIAPETSPAVGCPGGGGLPGGGNRPPTGIPGGHGGDYGGAPSGDVAVGVAVAAEDASSDRSILWMFVPAVCDHDKKGDAGTAGSV</sequence>
<feature type="region of interest" description="Disordered" evidence="1">
    <location>
        <begin position="174"/>
        <end position="225"/>
    </location>
</feature>